<dbReference type="Proteomes" id="UP001176521">
    <property type="component" value="Unassembled WGS sequence"/>
</dbReference>
<evidence type="ECO:0000259" key="14">
    <source>
        <dbReference type="Pfam" id="PF04101"/>
    </source>
</evidence>
<dbReference type="PANTHER" id="PTHR12867:SF6">
    <property type="entry name" value="N-ACETYLGLUCOSAMINYLDIPHOSPHODOLICHOL N-ACETYLGLUCOSAMINYLTRANSFERASE"/>
    <property type="match status" value="1"/>
</dbReference>
<evidence type="ECO:0000313" key="15">
    <source>
        <dbReference type="EMBL" id="KAK0540748.1"/>
    </source>
</evidence>
<feature type="region of interest" description="Disordered" evidence="13">
    <location>
        <begin position="183"/>
        <end position="202"/>
    </location>
</feature>
<evidence type="ECO:0000256" key="6">
    <source>
        <dbReference type="ARBA" id="ARBA00022676"/>
    </source>
</evidence>
<organism evidence="15 16">
    <name type="scientific">Tilletia horrida</name>
    <dbReference type="NCBI Taxonomy" id="155126"/>
    <lineage>
        <taxon>Eukaryota</taxon>
        <taxon>Fungi</taxon>
        <taxon>Dikarya</taxon>
        <taxon>Basidiomycota</taxon>
        <taxon>Ustilaginomycotina</taxon>
        <taxon>Exobasidiomycetes</taxon>
        <taxon>Tilletiales</taxon>
        <taxon>Tilletiaceae</taxon>
        <taxon>Tilletia</taxon>
    </lineage>
</organism>
<evidence type="ECO:0000313" key="16">
    <source>
        <dbReference type="Proteomes" id="UP001176521"/>
    </source>
</evidence>
<evidence type="ECO:0000256" key="10">
    <source>
        <dbReference type="ARBA" id="ARBA00032061"/>
    </source>
</evidence>
<reference evidence="15" key="1">
    <citation type="journal article" date="2023" name="PhytoFront">
        <title>Draft Genome Resources of Seven Strains of Tilletia horrida, Causal Agent of Kernel Smut of Rice.</title>
        <authorList>
            <person name="Khanal S."/>
            <person name="Antony Babu S."/>
            <person name="Zhou X.G."/>
        </authorList>
    </citation>
    <scope>NUCLEOTIDE SEQUENCE</scope>
    <source>
        <strain evidence="15">TX3</strain>
    </source>
</reference>
<keyword evidence="7 12" id="KW-0808">Transferase</keyword>
<protein>
    <recommendedName>
        <fullName evidence="5 12">UDP-N-acetylglucosamine transferase subunit ALG13</fullName>
        <ecNumber evidence="4 12">2.4.1.141</ecNumber>
    </recommendedName>
    <alternativeName>
        <fullName evidence="10 12">Asparagine-linked glycosylation protein 13</fullName>
    </alternativeName>
</protein>
<evidence type="ECO:0000256" key="9">
    <source>
        <dbReference type="ARBA" id="ARBA00024804"/>
    </source>
</evidence>
<keyword evidence="8 12" id="KW-0256">Endoplasmic reticulum</keyword>
<dbReference type="Pfam" id="PF04101">
    <property type="entry name" value="Glyco_tran_28_C"/>
    <property type="match status" value="1"/>
</dbReference>
<comment type="caution">
    <text evidence="15">The sequence shown here is derived from an EMBL/GenBank/DDBJ whole genome shotgun (WGS) entry which is preliminary data.</text>
</comment>
<keyword evidence="6 12" id="KW-0328">Glycosyltransferase</keyword>
<feature type="compositionally biased region" description="Low complexity" evidence="13">
    <location>
        <begin position="184"/>
        <end position="193"/>
    </location>
</feature>
<comment type="similarity">
    <text evidence="2 12">Belongs to the glycosyltransferase 28 family.</text>
</comment>
<dbReference type="AlphaFoldDB" id="A0AAN6JPP6"/>
<proteinExistence type="inferred from homology"/>
<name>A0AAN6JPP6_9BASI</name>
<accession>A0AAN6JPP6</accession>
<comment type="subunit">
    <text evidence="3 12">Heterodimer with ALG14 to form a functional enzyme.</text>
</comment>
<dbReference type="EMBL" id="JAPDMQ010000008">
    <property type="protein sequence ID" value="KAK0540748.1"/>
    <property type="molecule type" value="Genomic_DNA"/>
</dbReference>
<evidence type="ECO:0000256" key="8">
    <source>
        <dbReference type="ARBA" id="ARBA00022824"/>
    </source>
</evidence>
<comment type="function">
    <text evidence="9 12">Involved in protein N-glycosylation. Essential for the second step of the dolichol-linked oligosaccharide pathway.</text>
</comment>
<keyword evidence="16" id="KW-1185">Reference proteome</keyword>
<comment type="subcellular location">
    <subcellularLocation>
        <location evidence="1 12">Endoplasmic reticulum</location>
    </subcellularLocation>
</comment>
<evidence type="ECO:0000256" key="7">
    <source>
        <dbReference type="ARBA" id="ARBA00022679"/>
    </source>
</evidence>
<dbReference type="PANTHER" id="PTHR12867">
    <property type="entry name" value="GLYCOSYL TRANSFERASE-RELATED"/>
    <property type="match status" value="1"/>
</dbReference>
<evidence type="ECO:0000256" key="3">
    <source>
        <dbReference type="ARBA" id="ARBA00011198"/>
    </source>
</evidence>
<dbReference type="Gene3D" id="3.40.50.2000">
    <property type="entry name" value="Glycogen Phosphorylase B"/>
    <property type="match status" value="1"/>
</dbReference>
<evidence type="ECO:0000256" key="5">
    <source>
        <dbReference type="ARBA" id="ARBA00017468"/>
    </source>
</evidence>
<evidence type="ECO:0000256" key="13">
    <source>
        <dbReference type="SAM" id="MobiDB-lite"/>
    </source>
</evidence>
<sequence>MKTLLVTVGSTEFDALVRAVLHRDFLSILSSYSSFTAGPTDGIELIVQYGSSDIGHIIREASGSGSGLVDMMPGRTAGELTARFASAAGQQDDVHLHLVRYTPDLPSFIQRADVVVAHAGSGTILEVLRSNASTTTTTEKKKTAPALVVVPNHTLMDDHQSELALALGREGYLEVGHLHGRGRGAASAGPYSPAGGGAQDADTLARDAQTLGEQVRQLLLRLGQRQDGAADDAAATVLRPFPAWEPQRFARLVDDRLGF</sequence>
<evidence type="ECO:0000256" key="1">
    <source>
        <dbReference type="ARBA" id="ARBA00004240"/>
    </source>
</evidence>
<feature type="domain" description="Glycosyl transferase family 28 C-terminal" evidence="14">
    <location>
        <begin position="90"/>
        <end position="172"/>
    </location>
</feature>
<gene>
    <name evidence="12 15" type="primary">ALG13</name>
    <name evidence="15" type="ORF">OC842_000316</name>
</gene>
<comment type="catalytic activity">
    <reaction evidence="11">
        <text>an N-acetyl-alpha-D-glucosaminyl-diphospho-di-trans,poly-cis-dolichol + UDP-N-acetyl-alpha-D-glucosamine = an N,N'-diacetylchitobiosyl-diphospho-di-trans,poly-cis-dolichol + UDP + H(+)</text>
        <dbReference type="Rhea" id="RHEA:23380"/>
        <dbReference type="Rhea" id="RHEA-COMP:19507"/>
        <dbReference type="Rhea" id="RHEA-COMP:19510"/>
        <dbReference type="ChEBI" id="CHEBI:15378"/>
        <dbReference type="ChEBI" id="CHEBI:57269"/>
        <dbReference type="ChEBI" id="CHEBI:57705"/>
        <dbReference type="ChEBI" id="CHEBI:58223"/>
        <dbReference type="ChEBI" id="CHEBI:58427"/>
        <dbReference type="EC" id="2.4.1.141"/>
    </reaction>
</comment>
<dbReference type="SUPFAM" id="SSF53756">
    <property type="entry name" value="UDP-Glycosyltransferase/glycogen phosphorylase"/>
    <property type="match status" value="1"/>
</dbReference>
<dbReference type="InterPro" id="IPR007235">
    <property type="entry name" value="Glyco_trans_28_C"/>
</dbReference>
<dbReference type="EC" id="2.4.1.141" evidence="4 12"/>
<evidence type="ECO:0000256" key="2">
    <source>
        <dbReference type="ARBA" id="ARBA00006962"/>
    </source>
</evidence>
<dbReference type="GO" id="GO:0004577">
    <property type="term" value="F:N-acetylglucosaminyldiphosphodolichol N-acetylglucosaminyltransferase activity"/>
    <property type="evidence" value="ECO:0007669"/>
    <property type="project" value="UniProtKB-EC"/>
</dbReference>
<evidence type="ECO:0000256" key="4">
    <source>
        <dbReference type="ARBA" id="ARBA00012614"/>
    </source>
</evidence>
<dbReference type="GO" id="GO:0006488">
    <property type="term" value="P:dolichol-linked oligosaccharide biosynthetic process"/>
    <property type="evidence" value="ECO:0007669"/>
    <property type="project" value="InterPro"/>
</dbReference>
<dbReference type="GO" id="GO:0005783">
    <property type="term" value="C:endoplasmic reticulum"/>
    <property type="evidence" value="ECO:0007669"/>
    <property type="project" value="UniProtKB-SubCell"/>
</dbReference>
<evidence type="ECO:0000256" key="12">
    <source>
        <dbReference type="RuleBase" id="RU362128"/>
    </source>
</evidence>
<dbReference type="InterPro" id="IPR039042">
    <property type="entry name" value="Alg13-like"/>
</dbReference>
<evidence type="ECO:0000256" key="11">
    <source>
        <dbReference type="ARBA" id="ARBA00048184"/>
    </source>
</evidence>